<accession>A0A2P2K704</accession>
<dbReference type="EMBL" id="GGEC01021011">
    <property type="protein sequence ID" value="MBX01495.1"/>
    <property type="molecule type" value="Transcribed_RNA"/>
</dbReference>
<protein>
    <submittedName>
        <fullName evidence="1">Uncharacterized protein</fullName>
    </submittedName>
</protein>
<name>A0A2P2K704_RHIMU</name>
<proteinExistence type="predicted"/>
<reference evidence="1" key="1">
    <citation type="submission" date="2018-02" db="EMBL/GenBank/DDBJ databases">
        <title>Rhizophora mucronata_Transcriptome.</title>
        <authorList>
            <person name="Meera S.P."/>
            <person name="Sreeshan A."/>
            <person name="Augustine A."/>
        </authorList>
    </citation>
    <scope>NUCLEOTIDE SEQUENCE</scope>
    <source>
        <tissue evidence="1">Leaf</tissue>
    </source>
</reference>
<sequence>MGAFSHTQHENERN</sequence>
<evidence type="ECO:0000313" key="1">
    <source>
        <dbReference type="EMBL" id="MBX01495.1"/>
    </source>
</evidence>
<organism evidence="1">
    <name type="scientific">Rhizophora mucronata</name>
    <name type="common">Asiatic mangrove</name>
    <dbReference type="NCBI Taxonomy" id="61149"/>
    <lineage>
        <taxon>Eukaryota</taxon>
        <taxon>Viridiplantae</taxon>
        <taxon>Streptophyta</taxon>
        <taxon>Embryophyta</taxon>
        <taxon>Tracheophyta</taxon>
        <taxon>Spermatophyta</taxon>
        <taxon>Magnoliopsida</taxon>
        <taxon>eudicotyledons</taxon>
        <taxon>Gunneridae</taxon>
        <taxon>Pentapetalae</taxon>
        <taxon>rosids</taxon>
        <taxon>fabids</taxon>
        <taxon>Malpighiales</taxon>
        <taxon>Rhizophoraceae</taxon>
        <taxon>Rhizophora</taxon>
    </lineage>
</organism>